<organism evidence="6 7">
    <name type="scientific">Aliidiomarina maris</name>
    <dbReference type="NCBI Taxonomy" id="531312"/>
    <lineage>
        <taxon>Bacteria</taxon>
        <taxon>Pseudomonadati</taxon>
        <taxon>Pseudomonadota</taxon>
        <taxon>Gammaproteobacteria</taxon>
        <taxon>Alteromonadales</taxon>
        <taxon>Idiomarinaceae</taxon>
        <taxon>Aliidiomarina</taxon>
    </lineage>
</organism>
<keyword evidence="3" id="KW-0520">NAD</keyword>
<comment type="caution">
    <text evidence="4">Lacks conserved residue(s) required for the propagation of feature annotation.</text>
</comment>
<dbReference type="PROSITE" id="PS50305">
    <property type="entry name" value="SIRTUIN"/>
    <property type="match status" value="1"/>
</dbReference>
<evidence type="ECO:0000313" key="7">
    <source>
        <dbReference type="Proteomes" id="UP000249203"/>
    </source>
</evidence>
<dbReference type="PANTHER" id="PTHR11085:SF10">
    <property type="entry name" value="NAD-DEPENDENT PROTEIN DEACYLASE SIRTUIN-5, MITOCHONDRIAL-RELATED"/>
    <property type="match status" value="1"/>
</dbReference>
<accession>A0A327X5Q5</accession>
<evidence type="ECO:0000256" key="4">
    <source>
        <dbReference type="PROSITE-ProRule" id="PRU00236"/>
    </source>
</evidence>
<protein>
    <recommendedName>
        <fullName evidence="1">protein acetyllysine N-acetyltransferase</fullName>
        <ecNumber evidence="1">2.3.1.286</ecNumber>
    </recommendedName>
</protein>
<evidence type="ECO:0000256" key="2">
    <source>
        <dbReference type="ARBA" id="ARBA00022679"/>
    </source>
</evidence>
<dbReference type="AlphaFoldDB" id="A0A327X5Q5"/>
<proteinExistence type="predicted"/>
<gene>
    <name evidence="6" type="ORF">B0I24_101191</name>
</gene>
<reference evidence="6 7" key="1">
    <citation type="submission" date="2018-06" db="EMBL/GenBank/DDBJ databases">
        <title>Genomic Encyclopedia of Type Strains, Phase III (KMG-III): the genomes of soil and plant-associated and newly described type strains.</title>
        <authorList>
            <person name="Whitman W."/>
        </authorList>
    </citation>
    <scope>NUCLEOTIDE SEQUENCE [LARGE SCALE GENOMIC DNA]</scope>
    <source>
        <strain evidence="6 7">CGMCC 1.15366</strain>
    </source>
</reference>
<dbReference type="GO" id="GO:0017136">
    <property type="term" value="F:histone deacetylase activity, NAD-dependent"/>
    <property type="evidence" value="ECO:0007669"/>
    <property type="project" value="TreeGrafter"/>
</dbReference>
<evidence type="ECO:0000256" key="1">
    <source>
        <dbReference type="ARBA" id="ARBA00012928"/>
    </source>
</evidence>
<comment type="caution">
    <text evidence="6">The sequence shown here is derived from an EMBL/GenBank/DDBJ whole genome shotgun (WGS) entry which is preliminary data.</text>
</comment>
<dbReference type="EC" id="2.3.1.286" evidence="1"/>
<name>A0A327X5Q5_9GAMM</name>
<evidence type="ECO:0000313" key="6">
    <source>
        <dbReference type="EMBL" id="RAK01568.1"/>
    </source>
</evidence>
<dbReference type="PANTHER" id="PTHR11085">
    <property type="entry name" value="NAD-DEPENDENT PROTEIN DEACYLASE SIRTUIN-5, MITOCHONDRIAL-RELATED"/>
    <property type="match status" value="1"/>
</dbReference>
<keyword evidence="2" id="KW-0808">Transferase</keyword>
<dbReference type="SUPFAM" id="SSF52467">
    <property type="entry name" value="DHS-like NAD/FAD-binding domain"/>
    <property type="match status" value="1"/>
</dbReference>
<sequence length="120" mass="13020">MTPVVGPDGDAFLEGDFSDFDVPACLHCGGILKPDVVYFGDNVPRPRVEQAMQSVEQSAGLLVVGSSLMVFSGFRFARQAHQLGRPLTLLNLGKTRADNLASYRLQTPIIETLDCVARLL</sequence>
<evidence type="ECO:0000259" key="5">
    <source>
        <dbReference type="PROSITE" id="PS50305"/>
    </source>
</evidence>
<evidence type="ECO:0000256" key="3">
    <source>
        <dbReference type="ARBA" id="ARBA00023027"/>
    </source>
</evidence>
<dbReference type="InterPro" id="IPR003000">
    <property type="entry name" value="Sirtuin"/>
</dbReference>
<dbReference type="Gene3D" id="3.40.50.1220">
    <property type="entry name" value="TPP-binding domain"/>
    <property type="match status" value="1"/>
</dbReference>
<dbReference type="Proteomes" id="UP000249203">
    <property type="component" value="Unassembled WGS sequence"/>
</dbReference>
<dbReference type="Pfam" id="PF02146">
    <property type="entry name" value="SIR2"/>
    <property type="match status" value="1"/>
</dbReference>
<dbReference type="RefSeq" id="WP_241973972.1">
    <property type="nucleotide sequence ID" value="NZ_PIPK01000001.1"/>
</dbReference>
<dbReference type="InterPro" id="IPR050134">
    <property type="entry name" value="NAD-dep_sirtuin_deacylases"/>
</dbReference>
<dbReference type="GO" id="GO:0070403">
    <property type="term" value="F:NAD+ binding"/>
    <property type="evidence" value="ECO:0007669"/>
    <property type="project" value="InterPro"/>
</dbReference>
<feature type="domain" description="Deacetylase sirtuin-type" evidence="5">
    <location>
        <begin position="1"/>
        <end position="120"/>
    </location>
</feature>
<dbReference type="EMBL" id="QLMD01000001">
    <property type="protein sequence ID" value="RAK01568.1"/>
    <property type="molecule type" value="Genomic_DNA"/>
</dbReference>
<dbReference type="InterPro" id="IPR029035">
    <property type="entry name" value="DHS-like_NAD/FAD-binding_dom"/>
</dbReference>
<dbReference type="InterPro" id="IPR026590">
    <property type="entry name" value="Ssirtuin_cat_dom"/>
</dbReference>